<dbReference type="Gene3D" id="3.30.300.30">
    <property type="match status" value="1"/>
</dbReference>
<dbReference type="PROSITE" id="PS00455">
    <property type="entry name" value="AMP_BINDING"/>
    <property type="match status" value="1"/>
</dbReference>
<organism evidence="5 6">
    <name type="scientific">Nocardioides marmorisolisilvae</name>
    <dbReference type="NCBI Taxonomy" id="1542737"/>
    <lineage>
        <taxon>Bacteria</taxon>
        <taxon>Bacillati</taxon>
        <taxon>Actinomycetota</taxon>
        <taxon>Actinomycetes</taxon>
        <taxon>Propionibacteriales</taxon>
        <taxon>Nocardioidaceae</taxon>
        <taxon>Nocardioides</taxon>
    </lineage>
</organism>
<protein>
    <submittedName>
        <fullName evidence="5">Acyl-CoA synthetase</fullName>
    </submittedName>
</protein>
<dbReference type="FunFam" id="3.30.300.30:FF:000008">
    <property type="entry name" value="2,3-dihydroxybenzoate-AMP ligase"/>
    <property type="match status" value="1"/>
</dbReference>
<dbReference type="InterPro" id="IPR045851">
    <property type="entry name" value="AMP-bd_C_sf"/>
</dbReference>
<evidence type="ECO:0000256" key="2">
    <source>
        <dbReference type="ARBA" id="ARBA00022598"/>
    </source>
</evidence>
<feature type="domain" description="AMP-binding enzyme C-terminal" evidence="4">
    <location>
        <begin position="449"/>
        <end position="523"/>
    </location>
</feature>
<sequence>MISDLLTRAAGEALSFKTLIDSGILRADPPWVLAKAGGAVARYGAVGAALSIAAARYPDRVGIRDELGDLTYADLERRSNALANEWRARGLEPGSGVALLIRNHRGFVDAFYAAAKCGARTVLLNTDFAGPQIREVCAREGVDLLVHDEEYTAMVGDVPAPLGRFLAWTDAPGPGTIESLIRSGDDAPPPRVSVHAKIVILTSGTTGTPKGAQREEPKSLLPFGGLFGKVPFRSQEVMEGCAPMFHALGLTTAMLGVTLGHTLVLRRRFDAVATLESIEQNRVTTVVAVPAMLSRMVEAAPEHPRDTSSLRIVFMAGSQLGADLCLRATETFGPVLYNLYGSTEVAYATIGTPEELAIEPGSVGSPCPGVVVRLFDDEGREVPRGVTGRIFVRNVMPFSGYTGGGGKEVIDGLMSTGDVGHFDGHGFLHIDGRDDDMIVSGGENLFPGEVEELIATHPDVVEASCIGVDDEKFGKRLHAFVVQRESGLTEDAVKDYVKDNLARFKVPRAVTFLDELPRNPTGKVLKRKLQELT</sequence>
<dbReference type="GO" id="GO:0006631">
    <property type="term" value="P:fatty acid metabolic process"/>
    <property type="evidence" value="ECO:0007669"/>
    <property type="project" value="TreeGrafter"/>
</dbReference>
<dbReference type="OrthoDB" id="9803968at2"/>
<dbReference type="Gene3D" id="3.40.50.12780">
    <property type="entry name" value="N-terminal domain of ligase-like"/>
    <property type="match status" value="1"/>
</dbReference>
<gene>
    <name evidence="5" type="ORF">EFL95_01685</name>
</gene>
<reference evidence="5 6" key="1">
    <citation type="submission" date="2018-11" db="EMBL/GenBank/DDBJ databases">
        <authorList>
            <person name="Li F."/>
        </authorList>
    </citation>
    <scope>NUCLEOTIDE SEQUENCE [LARGE SCALE GENOMIC DNA]</scope>
    <source>
        <strain evidence="5 6">KIS18-7</strain>
    </source>
</reference>
<dbReference type="InterPro" id="IPR000873">
    <property type="entry name" value="AMP-dep_synth/lig_dom"/>
</dbReference>
<accession>A0A3N0E025</accession>
<dbReference type="CDD" id="cd04433">
    <property type="entry name" value="AFD_class_I"/>
    <property type="match status" value="1"/>
</dbReference>
<keyword evidence="6" id="KW-1185">Reference proteome</keyword>
<name>A0A3N0E025_9ACTN</name>
<dbReference type="Pfam" id="PF00501">
    <property type="entry name" value="AMP-binding"/>
    <property type="match status" value="1"/>
</dbReference>
<dbReference type="InterPro" id="IPR020845">
    <property type="entry name" value="AMP-binding_CS"/>
</dbReference>
<proteinExistence type="inferred from homology"/>
<dbReference type="PANTHER" id="PTHR43201">
    <property type="entry name" value="ACYL-COA SYNTHETASE"/>
    <property type="match status" value="1"/>
</dbReference>
<dbReference type="AlphaFoldDB" id="A0A3N0E025"/>
<evidence type="ECO:0000259" key="3">
    <source>
        <dbReference type="Pfam" id="PF00501"/>
    </source>
</evidence>
<dbReference type="EMBL" id="RJSG01000001">
    <property type="protein sequence ID" value="RNL81113.1"/>
    <property type="molecule type" value="Genomic_DNA"/>
</dbReference>
<evidence type="ECO:0000313" key="6">
    <source>
        <dbReference type="Proteomes" id="UP000277094"/>
    </source>
</evidence>
<keyword evidence="2" id="KW-0436">Ligase</keyword>
<dbReference type="Pfam" id="PF13193">
    <property type="entry name" value="AMP-binding_C"/>
    <property type="match status" value="1"/>
</dbReference>
<dbReference type="SUPFAM" id="SSF56801">
    <property type="entry name" value="Acetyl-CoA synthetase-like"/>
    <property type="match status" value="1"/>
</dbReference>
<dbReference type="InterPro" id="IPR025110">
    <property type="entry name" value="AMP-bd_C"/>
</dbReference>
<dbReference type="RefSeq" id="WP_123232318.1">
    <property type="nucleotide sequence ID" value="NZ_RJSG01000001.1"/>
</dbReference>
<evidence type="ECO:0000256" key="1">
    <source>
        <dbReference type="ARBA" id="ARBA00006432"/>
    </source>
</evidence>
<dbReference type="InterPro" id="IPR042099">
    <property type="entry name" value="ANL_N_sf"/>
</dbReference>
<dbReference type="GO" id="GO:0031956">
    <property type="term" value="F:medium-chain fatty acid-CoA ligase activity"/>
    <property type="evidence" value="ECO:0007669"/>
    <property type="project" value="TreeGrafter"/>
</dbReference>
<dbReference type="Proteomes" id="UP000277094">
    <property type="component" value="Unassembled WGS sequence"/>
</dbReference>
<comment type="similarity">
    <text evidence="1">Belongs to the ATP-dependent AMP-binding enzyme family.</text>
</comment>
<evidence type="ECO:0000313" key="5">
    <source>
        <dbReference type="EMBL" id="RNL81113.1"/>
    </source>
</evidence>
<evidence type="ECO:0000259" key="4">
    <source>
        <dbReference type="Pfam" id="PF13193"/>
    </source>
</evidence>
<feature type="domain" description="AMP-dependent synthetase/ligase" evidence="3">
    <location>
        <begin position="53"/>
        <end position="401"/>
    </location>
</feature>
<dbReference type="PANTHER" id="PTHR43201:SF5">
    <property type="entry name" value="MEDIUM-CHAIN ACYL-COA LIGASE ACSF2, MITOCHONDRIAL"/>
    <property type="match status" value="1"/>
</dbReference>
<comment type="caution">
    <text evidence="5">The sequence shown here is derived from an EMBL/GenBank/DDBJ whole genome shotgun (WGS) entry which is preliminary data.</text>
</comment>